<proteinExistence type="predicted"/>
<evidence type="ECO:0000313" key="2">
    <source>
        <dbReference type="Proteomes" id="UP000679126"/>
    </source>
</evidence>
<dbReference type="Proteomes" id="UP000679126">
    <property type="component" value="Unassembled WGS sequence"/>
</dbReference>
<accession>A0ABS3YC67</accession>
<keyword evidence="2" id="KW-1185">Reference proteome</keyword>
<comment type="caution">
    <text evidence="1">The sequence shown here is derived from an EMBL/GenBank/DDBJ whole genome shotgun (WGS) entry which is preliminary data.</text>
</comment>
<evidence type="ECO:0000313" key="1">
    <source>
        <dbReference type="EMBL" id="MBO9151898.1"/>
    </source>
</evidence>
<gene>
    <name evidence="1" type="ORF">J7I43_06740</name>
</gene>
<dbReference type="RefSeq" id="WP_209144535.1">
    <property type="nucleotide sequence ID" value="NZ_JAGHKP010000001.1"/>
</dbReference>
<name>A0ABS3YC67_9BACT</name>
<dbReference type="EMBL" id="JAGHKP010000001">
    <property type="protein sequence ID" value="MBO9151898.1"/>
    <property type="molecule type" value="Genomic_DNA"/>
</dbReference>
<protein>
    <submittedName>
        <fullName evidence="1">Uncharacterized protein</fullName>
    </submittedName>
</protein>
<organism evidence="1 2">
    <name type="scientific">Chitinophaga chungangae</name>
    <dbReference type="NCBI Taxonomy" id="2821488"/>
    <lineage>
        <taxon>Bacteria</taxon>
        <taxon>Pseudomonadati</taxon>
        <taxon>Bacteroidota</taxon>
        <taxon>Chitinophagia</taxon>
        <taxon>Chitinophagales</taxon>
        <taxon>Chitinophagaceae</taxon>
        <taxon>Chitinophaga</taxon>
    </lineage>
</organism>
<reference evidence="2" key="1">
    <citation type="submission" date="2021-03" db="EMBL/GenBank/DDBJ databases">
        <title>Assistant Professor.</title>
        <authorList>
            <person name="Huq M.A."/>
        </authorList>
    </citation>
    <scope>NUCLEOTIDE SEQUENCE [LARGE SCALE GENOMIC DNA]</scope>
    <source>
        <strain evidence="2">MAH-28</strain>
    </source>
</reference>
<sequence>MNIKTLQKAKQQLDRLQDLDKEIINIECLAMKLKDGKDNITLSLGCDKPQEPIKVPDETQFYTIPSFPFSYLRSNRKCEVNSKETSSFEITDVMALQVLGVIVAHKENERMSIINQLNALGVEVNV</sequence>